<evidence type="ECO:0000256" key="3">
    <source>
        <dbReference type="ARBA" id="ARBA00022679"/>
    </source>
</evidence>
<dbReference type="PANTHER" id="PTHR43420">
    <property type="entry name" value="ACETYLTRANSFERASE"/>
    <property type="match status" value="1"/>
</dbReference>
<dbReference type="GO" id="GO:0008080">
    <property type="term" value="F:N-acetyltransferase activity"/>
    <property type="evidence" value="ECO:0007669"/>
    <property type="project" value="InterPro"/>
</dbReference>
<dbReference type="PANTHER" id="PTHR43420:SF44">
    <property type="entry name" value="ACETYLTRANSFERASE YPEA"/>
    <property type="match status" value="1"/>
</dbReference>
<evidence type="ECO:0000313" key="6">
    <source>
        <dbReference type="EMBL" id="KAA9300576.1"/>
    </source>
</evidence>
<organism evidence="6 7">
    <name type="scientific">Aerococcus sanguinicola</name>
    <dbReference type="NCBI Taxonomy" id="119206"/>
    <lineage>
        <taxon>Bacteria</taxon>
        <taxon>Bacillati</taxon>
        <taxon>Bacillota</taxon>
        <taxon>Bacilli</taxon>
        <taxon>Lactobacillales</taxon>
        <taxon>Aerococcaceae</taxon>
        <taxon>Aerococcus</taxon>
    </lineage>
</organism>
<evidence type="ECO:0000256" key="2">
    <source>
        <dbReference type="ARBA" id="ARBA00022490"/>
    </source>
</evidence>
<proteinExistence type="inferred from homology"/>
<reference evidence="6 7" key="1">
    <citation type="submission" date="2019-09" db="EMBL/GenBank/DDBJ databases">
        <title>Draft genome sequence assemblies of isolates from the urinary tract.</title>
        <authorList>
            <person name="Mores C.R."/>
            <person name="Putonti C."/>
            <person name="Wolfe A.J."/>
        </authorList>
    </citation>
    <scope>NUCLEOTIDE SEQUENCE [LARGE SCALE GENOMIC DNA]</scope>
    <source>
        <strain evidence="6 7">UMB623</strain>
    </source>
</reference>
<dbReference type="Pfam" id="PF00583">
    <property type="entry name" value="Acetyltransf_1"/>
    <property type="match status" value="1"/>
</dbReference>
<gene>
    <name evidence="6" type="primary">rimI</name>
    <name evidence="6" type="ORF">F6I03_07155</name>
</gene>
<evidence type="ECO:0000256" key="4">
    <source>
        <dbReference type="ARBA" id="ARBA00023315"/>
    </source>
</evidence>
<comment type="similarity">
    <text evidence="1">Belongs to the acetyltransferase family. RimI subfamily.</text>
</comment>
<dbReference type="InterPro" id="IPR050680">
    <property type="entry name" value="YpeA/RimI_acetyltransf"/>
</dbReference>
<keyword evidence="2" id="KW-0963">Cytoplasm</keyword>
<keyword evidence="4" id="KW-0012">Acyltransferase</keyword>
<protein>
    <submittedName>
        <fullName evidence="6">Ribosomal-protein-alanine N-acetyltransferase</fullName>
    </submittedName>
</protein>
<dbReference type="NCBIfam" id="TIGR01575">
    <property type="entry name" value="rimI"/>
    <property type="match status" value="1"/>
</dbReference>
<accession>A0A5N1GJV7</accession>
<keyword evidence="3 6" id="KW-0808">Transferase</keyword>
<dbReference type="OrthoDB" id="9794566at2"/>
<dbReference type="InterPro" id="IPR006464">
    <property type="entry name" value="AcTrfase_RimI/Ard1"/>
</dbReference>
<comment type="caution">
    <text evidence="6">The sequence shown here is derived from an EMBL/GenBank/DDBJ whole genome shotgun (WGS) entry which is preliminary data.</text>
</comment>
<evidence type="ECO:0000259" key="5">
    <source>
        <dbReference type="PROSITE" id="PS51186"/>
    </source>
</evidence>
<name>A0A5N1GJV7_9LACT</name>
<dbReference type="AlphaFoldDB" id="A0A5N1GJV7"/>
<feature type="domain" description="N-acetyltransferase" evidence="5">
    <location>
        <begin position="20"/>
        <end position="164"/>
    </location>
</feature>
<dbReference type="InterPro" id="IPR000182">
    <property type="entry name" value="GNAT_dom"/>
</dbReference>
<evidence type="ECO:0000256" key="1">
    <source>
        <dbReference type="ARBA" id="ARBA00005395"/>
    </source>
</evidence>
<dbReference type="CDD" id="cd04301">
    <property type="entry name" value="NAT_SF"/>
    <property type="match status" value="1"/>
</dbReference>
<sequence>MITMNMLIYWLGAGRRARIRMIKCLEAGLGEAMWVVLDAAYPQAPTWTVDALDHFLSRPHAQVFAYEDQGNLLALAQIQVLAGEAELLNLAVLPAHQRQGLGQKLLSEAIDQLKSQGMERMFLEVRATNLPAQTLYRKLGFERLAIRQNYYQDGEDAWIYCLQV</sequence>
<dbReference type="EMBL" id="VYWO01000004">
    <property type="protein sequence ID" value="KAA9300576.1"/>
    <property type="molecule type" value="Genomic_DNA"/>
</dbReference>
<dbReference type="SUPFAM" id="SSF55729">
    <property type="entry name" value="Acyl-CoA N-acyltransferases (Nat)"/>
    <property type="match status" value="1"/>
</dbReference>
<dbReference type="PROSITE" id="PS51186">
    <property type="entry name" value="GNAT"/>
    <property type="match status" value="1"/>
</dbReference>
<dbReference type="InterPro" id="IPR016181">
    <property type="entry name" value="Acyl_CoA_acyltransferase"/>
</dbReference>
<evidence type="ECO:0000313" key="7">
    <source>
        <dbReference type="Proteomes" id="UP000327148"/>
    </source>
</evidence>
<dbReference type="Gene3D" id="3.40.630.30">
    <property type="match status" value="1"/>
</dbReference>
<dbReference type="Proteomes" id="UP000327148">
    <property type="component" value="Unassembled WGS sequence"/>
</dbReference>